<feature type="transmembrane region" description="Helical" evidence="1">
    <location>
        <begin position="33"/>
        <end position="52"/>
    </location>
</feature>
<evidence type="ECO:0008006" key="3">
    <source>
        <dbReference type="Google" id="ProtNLM"/>
    </source>
</evidence>
<dbReference type="Pfam" id="PF14329">
    <property type="entry name" value="DUF4386"/>
    <property type="match status" value="1"/>
</dbReference>
<accession>X1DJ36</accession>
<keyword evidence="1" id="KW-0812">Transmembrane</keyword>
<organism evidence="2">
    <name type="scientific">marine sediment metagenome</name>
    <dbReference type="NCBI Taxonomy" id="412755"/>
    <lineage>
        <taxon>unclassified sequences</taxon>
        <taxon>metagenomes</taxon>
        <taxon>ecological metagenomes</taxon>
    </lineage>
</organism>
<comment type="caution">
    <text evidence="2">The sequence shown here is derived from an EMBL/GenBank/DDBJ whole genome shotgun (WGS) entry which is preliminary data.</text>
</comment>
<proteinExistence type="predicted"/>
<dbReference type="InterPro" id="IPR025495">
    <property type="entry name" value="DUF4386"/>
</dbReference>
<name>X1DJ36_9ZZZZ</name>
<gene>
    <name evidence="2" type="ORF">S03H2_09009</name>
</gene>
<feature type="transmembrane region" description="Helical" evidence="1">
    <location>
        <begin position="129"/>
        <end position="150"/>
    </location>
</feature>
<dbReference type="EMBL" id="BARU01004486">
    <property type="protein sequence ID" value="GAH20911.1"/>
    <property type="molecule type" value="Genomic_DNA"/>
</dbReference>
<keyword evidence="1" id="KW-0472">Membrane</keyword>
<keyword evidence="1" id="KW-1133">Transmembrane helix</keyword>
<evidence type="ECO:0000313" key="2">
    <source>
        <dbReference type="EMBL" id="GAH20911.1"/>
    </source>
</evidence>
<sequence length="193" mass="21367">MDSNRKTAIIVGALILIAYSVLASSITESKITVMLFEVISGVAVILIAVLMFPLFKPYNEKASFWYIVFRSIEGGLMIIAGILFLSRNNLLLEIRDGIYVGHGYIFAVAALFFYYLLYQSKLIPRWLSVWGFIAAILLILANLLEITGLIPGSMILYLPIILNELFLAVWLIVKGFNPSAIASGSAKTDINKV</sequence>
<dbReference type="AlphaFoldDB" id="X1DJ36"/>
<evidence type="ECO:0000256" key="1">
    <source>
        <dbReference type="SAM" id="Phobius"/>
    </source>
</evidence>
<reference evidence="2" key="1">
    <citation type="journal article" date="2014" name="Front. Microbiol.">
        <title>High frequency of phylogenetically diverse reductive dehalogenase-homologous genes in deep subseafloor sedimentary metagenomes.</title>
        <authorList>
            <person name="Kawai M."/>
            <person name="Futagami T."/>
            <person name="Toyoda A."/>
            <person name="Takaki Y."/>
            <person name="Nishi S."/>
            <person name="Hori S."/>
            <person name="Arai W."/>
            <person name="Tsubouchi T."/>
            <person name="Morono Y."/>
            <person name="Uchiyama I."/>
            <person name="Ito T."/>
            <person name="Fujiyama A."/>
            <person name="Inagaki F."/>
            <person name="Takami H."/>
        </authorList>
    </citation>
    <scope>NUCLEOTIDE SEQUENCE</scope>
    <source>
        <strain evidence="2">Expedition CK06-06</strain>
    </source>
</reference>
<feature type="transmembrane region" description="Helical" evidence="1">
    <location>
        <begin position="64"/>
        <end position="85"/>
    </location>
</feature>
<feature type="transmembrane region" description="Helical" evidence="1">
    <location>
        <begin position="97"/>
        <end position="117"/>
    </location>
</feature>
<feature type="transmembrane region" description="Helical" evidence="1">
    <location>
        <begin position="156"/>
        <end position="173"/>
    </location>
</feature>
<protein>
    <recommendedName>
        <fullName evidence="3">DUF4386 domain-containing protein</fullName>
    </recommendedName>
</protein>